<keyword evidence="2" id="KW-0238">DNA-binding</keyword>
<keyword evidence="4" id="KW-0539">Nucleus</keyword>
<evidence type="ECO:0000313" key="7">
    <source>
        <dbReference type="Proteomes" id="UP000319801"/>
    </source>
</evidence>
<dbReference type="GO" id="GO:0042795">
    <property type="term" value="P:snRNA transcription by RNA polymerase II"/>
    <property type="evidence" value="ECO:0007669"/>
    <property type="project" value="TreeGrafter"/>
</dbReference>
<dbReference type="Proteomes" id="UP000319801">
    <property type="component" value="Unassembled WGS sequence"/>
</dbReference>
<sequence>MSTGDPPGETAEEVRASKRKLKPTMKAQALLDIKKCKQSKKQATKKQQQSSVAPTVAVLPQTTAWILTPAGLVPVAEIQFESPGIPENQKTAKPNNVQMIFQQPIIVNQSSFAVPNDTRPSNSAPDLPADDIKSLPAGSDHGQNHTPSQILQNNTAFLLPSSSNSTNVLSASVKYVPQVPPDTNAPSSNSGSITQDPPSKCNQNKTSINVMSTLVPGSSTPVGTNQINLQSSSSDATNNVPRDSSVSALTSTPSKSPVLLNNFGFGTILGAQSQTLPHIVPQVLFQQPIIVNQNGSLALIDAAGPCTPNNYLTITANTKATDINKSPPTSTNTAAKSLDGCLNPVSAQSFVLNKASLSNPQSSFVNSPVGVSVGSLSTDQTLSSSSEIGRQVMMQQMASEGNRQTFCKTATMPNSRPQVTFDPSLMFFEQPAQVKTWLNGNDGITLPGLKETMPYLPPFVSSINTLSTLLKGRDSLLNSAVQLLPEKHRENSEEEAKIAAVRKMVSERFQNNKAYMLLKARFLSCFTLPALLATINPVTGESANDLAQEDNNDKDNEPGQFEEVDQLEPLESLFNTKESDLPETELSGS</sequence>
<evidence type="ECO:0000256" key="3">
    <source>
        <dbReference type="ARBA" id="ARBA00023163"/>
    </source>
</evidence>
<dbReference type="InterPro" id="IPR051575">
    <property type="entry name" value="Myb-like_DNA-bd"/>
</dbReference>
<dbReference type="AlphaFoldDB" id="A0A556U5I0"/>
<feature type="compositionally biased region" description="Polar residues" evidence="5">
    <location>
        <begin position="112"/>
        <end position="124"/>
    </location>
</feature>
<evidence type="ECO:0000256" key="2">
    <source>
        <dbReference type="ARBA" id="ARBA00023125"/>
    </source>
</evidence>
<feature type="compositionally biased region" description="Polar residues" evidence="5">
    <location>
        <begin position="184"/>
        <end position="252"/>
    </location>
</feature>
<dbReference type="GO" id="GO:0019185">
    <property type="term" value="C:snRNA-activating protein complex"/>
    <property type="evidence" value="ECO:0007669"/>
    <property type="project" value="TreeGrafter"/>
</dbReference>
<protein>
    <submittedName>
        <fullName evidence="6">snRNA-activating protein complex subunit 4</fullName>
    </submittedName>
</protein>
<proteinExistence type="predicted"/>
<keyword evidence="7" id="KW-1185">Reference proteome</keyword>
<feature type="region of interest" description="Disordered" evidence="5">
    <location>
        <begin position="1"/>
        <end position="23"/>
    </location>
</feature>
<dbReference type="EMBL" id="VCAZ01000050">
    <property type="protein sequence ID" value="TSM86002.1"/>
    <property type="molecule type" value="Genomic_DNA"/>
</dbReference>
<dbReference type="PANTHER" id="PTHR46621">
    <property type="entry name" value="SNRNA-ACTIVATING PROTEIN COMPLEX SUBUNIT 4"/>
    <property type="match status" value="1"/>
</dbReference>
<dbReference type="GO" id="GO:0000978">
    <property type="term" value="F:RNA polymerase II cis-regulatory region sequence-specific DNA binding"/>
    <property type="evidence" value="ECO:0007669"/>
    <property type="project" value="TreeGrafter"/>
</dbReference>
<accession>A0A556U5I0</accession>
<gene>
    <name evidence="6" type="ORF">Baya_8210</name>
</gene>
<dbReference type="OrthoDB" id="2143914at2759"/>
<dbReference type="GO" id="GO:0001006">
    <property type="term" value="F:RNA polymerase III type 3 promoter sequence-specific DNA binding"/>
    <property type="evidence" value="ECO:0007669"/>
    <property type="project" value="TreeGrafter"/>
</dbReference>
<comment type="caution">
    <text evidence="6">The sequence shown here is derived from an EMBL/GenBank/DDBJ whole genome shotgun (WGS) entry which is preliminary data.</text>
</comment>
<keyword evidence="1" id="KW-0805">Transcription regulation</keyword>
<feature type="region of interest" description="Disordered" evidence="5">
    <location>
        <begin position="543"/>
        <end position="589"/>
    </location>
</feature>
<evidence type="ECO:0000256" key="4">
    <source>
        <dbReference type="ARBA" id="ARBA00023242"/>
    </source>
</evidence>
<keyword evidence="3" id="KW-0804">Transcription</keyword>
<dbReference type="PANTHER" id="PTHR46621:SF1">
    <property type="entry name" value="SNRNA-ACTIVATING PROTEIN COMPLEX SUBUNIT 4"/>
    <property type="match status" value="1"/>
</dbReference>
<evidence type="ECO:0000313" key="6">
    <source>
        <dbReference type="EMBL" id="TSM86002.1"/>
    </source>
</evidence>
<evidence type="ECO:0000256" key="1">
    <source>
        <dbReference type="ARBA" id="ARBA00023015"/>
    </source>
</evidence>
<organism evidence="6 7">
    <name type="scientific">Bagarius yarrelli</name>
    <name type="common">Goonch</name>
    <name type="synonym">Bagrus yarrelli</name>
    <dbReference type="NCBI Taxonomy" id="175774"/>
    <lineage>
        <taxon>Eukaryota</taxon>
        <taxon>Metazoa</taxon>
        <taxon>Chordata</taxon>
        <taxon>Craniata</taxon>
        <taxon>Vertebrata</taxon>
        <taxon>Euteleostomi</taxon>
        <taxon>Actinopterygii</taxon>
        <taxon>Neopterygii</taxon>
        <taxon>Teleostei</taxon>
        <taxon>Ostariophysi</taxon>
        <taxon>Siluriformes</taxon>
        <taxon>Sisoridae</taxon>
        <taxon>Sisorinae</taxon>
        <taxon>Bagarius</taxon>
    </lineage>
</organism>
<feature type="region of interest" description="Disordered" evidence="5">
    <location>
        <begin position="112"/>
        <end position="148"/>
    </location>
</feature>
<feature type="region of interest" description="Disordered" evidence="5">
    <location>
        <begin position="179"/>
        <end position="252"/>
    </location>
</feature>
<evidence type="ECO:0000256" key="5">
    <source>
        <dbReference type="SAM" id="MobiDB-lite"/>
    </source>
</evidence>
<name>A0A556U5I0_BAGYA</name>
<reference evidence="6 7" key="1">
    <citation type="journal article" date="2019" name="Genome Biol. Evol.">
        <title>Whole-Genome Sequencing of the Giant Devil Catfish, Bagarius yarrelli.</title>
        <authorList>
            <person name="Jiang W."/>
            <person name="Lv Y."/>
            <person name="Cheng L."/>
            <person name="Yang K."/>
            <person name="Chao B."/>
            <person name="Wang X."/>
            <person name="Li Y."/>
            <person name="Pan X."/>
            <person name="You X."/>
            <person name="Zhang Y."/>
            <person name="Yang J."/>
            <person name="Li J."/>
            <person name="Zhang X."/>
            <person name="Liu S."/>
            <person name="Sun C."/>
            <person name="Yang J."/>
            <person name="Shi Q."/>
        </authorList>
    </citation>
    <scope>NUCLEOTIDE SEQUENCE [LARGE SCALE GENOMIC DNA]</scope>
    <source>
        <strain evidence="6">JWS20170419001</strain>
        <tissue evidence="6">Muscle</tissue>
    </source>
</reference>
<dbReference type="GO" id="GO:0042796">
    <property type="term" value="P:snRNA transcription by RNA polymerase III"/>
    <property type="evidence" value="ECO:0007669"/>
    <property type="project" value="TreeGrafter"/>
</dbReference>